<dbReference type="EMBL" id="JACIJD010000004">
    <property type="protein sequence ID" value="MBB5693239.1"/>
    <property type="molecule type" value="Genomic_DNA"/>
</dbReference>
<keyword evidence="5" id="KW-0289">Folate biosynthesis</keyword>
<evidence type="ECO:0000256" key="3">
    <source>
        <dbReference type="ARBA" id="ARBA00005708"/>
    </source>
</evidence>
<dbReference type="SMART" id="SM00905">
    <property type="entry name" value="FolB"/>
    <property type="match status" value="1"/>
</dbReference>
<name>A0A840Y386_9PROT</name>
<dbReference type="RefSeq" id="WP_184515008.1">
    <property type="nucleotide sequence ID" value="NZ_JACIJD010000004.1"/>
</dbReference>
<feature type="domain" description="Dihydroneopterin aldolase/epimerase" evidence="8">
    <location>
        <begin position="15"/>
        <end position="128"/>
    </location>
</feature>
<gene>
    <name evidence="9" type="ORF">FHS87_001265</name>
</gene>
<reference evidence="9 10" key="1">
    <citation type="submission" date="2020-08" db="EMBL/GenBank/DDBJ databases">
        <title>Genomic Encyclopedia of Type Strains, Phase IV (KMG-IV): sequencing the most valuable type-strain genomes for metagenomic binning, comparative biology and taxonomic classification.</title>
        <authorList>
            <person name="Goeker M."/>
        </authorList>
    </citation>
    <scope>NUCLEOTIDE SEQUENCE [LARGE SCALE GENOMIC DNA]</scope>
    <source>
        <strain evidence="9 10">DSM 25622</strain>
    </source>
</reference>
<dbReference type="PANTHER" id="PTHR42844:SF1">
    <property type="entry name" value="DIHYDRONEOPTERIN ALDOLASE 1-RELATED"/>
    <property type="match status" value="1"/>
</dbReference>
<proteinExistence type="inferred from homology"/>
<accession>A0A840Y386</accession>
<evidence type="ECO:0000256" key="2">
    <source>
        <dbReference type="ARBA" id="ARBA00005013"/>
    </source>
</evidence>
<dbReference type="GO" id="GO:0005737">
    <property type="term" value="C:cytoplasm"/>
    <property type="evidence" value="ECO:0007669"/>
    <property type="project" value="TreeGrafter"/>
</dbReference>
<comment type="pathway">
    <text evidence="2">Cofactor biosynthesis; tetrahydrofolate biosynthesis; 2-amino-4-hydroxy-6-hydroxymethyl-7,8-dihydropteridine diphosphate from 7,8-dihydroneopterin triphosphate: step 3/4.</text>
</comment>
<dbReference type="GO" id="GO:0004150">
    <property type="term" value="F:dihydroneopterin aldolase activity"/>
    <property type="evidence" value="ECO:0007669"/>
    <property type="project" value="UniProtKB-EC"/>
</dbReference>
<evidence type="ECO:0000256" key="1">
    <source>
        <dbReference type="ARBA" id="ARBA00001353"/>
    </source>
</evidence>
<dbReference type="GO" id="GO:0046656">
    <property type="term" value="P:folic acid biosynthetic process"/>
    <property type="evidence" value="ECO:0007669"/>
    <property type="project" value="UniProtKB-KW"/>
</dbReference>
<dbReference type="InterPro" id="IPR043133">
    <property type="entry name" value="GTP-CH-I_C/QueF"/>
</dbReference>
<evidence type="ECO:0000256" key="7">
    <source>
        <dbReference type="ARBA" id="ARBA00032903"/>
    </source>
</evidence>
<keyword evidence="6 9" id="KW-0456">Lyase</keyword>
<dbReference type="EC" id="4.1.2.25" evidence="4"/>
<dbReference type="InterPro" id="IPR006156">
    <property type="entry name" value="Dihydroneopterin_aldolase"/>
</dbReference>
<dbReference type="Pfam" id="PF02152">
    <property type="entry name" value="FolB"/>
    <property type="match status" value="1"/>
</dbReference>
<evidence type="ECO:0000313" key="9">
    <source>
        <dbReference type="EMBL" id="MBB5693239.1"/>
    </source>
</evidence>
<evidence type="ECO:0000256" key="6">
    <source>
        <dbReference type="ARBA" id="ARBA00023239"/>
    </source>
</evidence>
<evidence type="ECO:0000259" key="8">
    <source>
        <dbReference type="SMART" id="SM00905"/>
    </source>
</evidence>
<comment type="catalytic activity">
    <reaction evidence="1">
        <text>7,8-dihydroneopterin = 6-hydroxymethyl-7,8-dihydropterin + glycolaldehyde</text>
        <dbReference type="Rhea" id="RHEA:10540"/>
        <dbReference type="ChEBI" id="CHEBI:17001"/>
        <dbReference type="ChEBI" id="CHEBI:17071"/>
        <dbReference type="ChEBI" id="CHEBI:44841"/>
        <dbReference type="EC" id="4.1.2.25"/>
    </reaction>
</comment>
<evidence type="ECO:0000256" key="5">
    <source>
        <dbReference type="ARBA" id="ARBA00022909"/>
    </source>
</evidence>
<dbReference type="InterPro" id="IPR006157">
    <property type="entry name" value="FolB_dom"/>
</dbReference>
<protein>
    <recommendedName>
        <fullName evidence="4">dihydroneopterin aldolase</fullName>
        <ecNumber evidence="4">4.1.2.25</ecNumber>
    </recommendedName>
    <alternativeName>
        <fullName evidence="7">7,8-dihydroneopterin aldolase</fullName>
    </alternativeName>
</protein>
<comment type="similarity">
    <text evidence="3">Belongs to the DHNA family.</text>
</comment>
<evidence type="ECO:0000256" key="4">
    <source>
        <dbReference type="ARBA" id="ARBA00013043"/>
    </source>
</evidence>
<organism evidence="9 10">
    <name type="scientific">Muricoccus pecuniae</name>
    <dbReference type="NCBI Taxonomy" id="693023"/>
    <lineage>
        <taxon>Bacteria</taxon>
        <taxon>Pseudomonadati</taxon>
        <taxon>Pseudomonadota</taxon>
        <taxon>Alphaproteobacteria</taxon>
        <taxon>Acetobacterales</taxon>
        <taxon>Roseomonadaceae</taxon>
        <taxon>Muricoccus</taxon>
    </lineage>
</organism>
<dbReference type="AlphaFoldDB" id="A0A840Y386"/>
<dbReference type="Gene3D" id="3.30.1130.10">
    <property type="match status" value="1"/>
</dbReference>
<dbReference type="NCBIfam" id="TIGR00526">
    <property type="entry name" value="folB_dom"/>
    <property type="match status" value="1"/>
</dbReference>
<sequence>MTSYIPDAARGLRRVFVRDLTVQARLGVYPREEAAPQRVVIGIELLVEDDAAPAGVGADRLERVVDYAVVADRARAVATGGHTRLAETLAERIALACLEDPRVRASRVTVEKPDILPGVGAVGVSVERVRNDAGVSQG</sequence>
<dbReference type="Proteomes" id="UP000580654">
    <property type="component" value="Unassembled WGS sequence"/>
</dbReference>
<dbReference type="SUPFAM" id="SSF55620">
    <property type="entry name" value="Tetrahydrobiopterin biosynthesis enzymes-like"/>
    <property type="match status" value="1"/>
</dbReference>
<dbReference type="PANTHER" id="PTHR42844">
    <property type="entry name" value="DIHYDRONEOPTERIN ALDOLASE 1-RELATED"/>
    <property type="match status" value="1"/>
</dbReference>
<keyword evidence="10" id="KW-1185">Reference proteome</keyword>
<comment type="caution">
    <text evidence="9">The sequence shown here is derived from an EMBL/GenBank/DDBJ whole genome shotgun (WGS) entry which is preliminary data.</text>
</comment>
<evidence type="ECO:0000313" key="10">
    <source>
        <dbReference type="Proteomes" id="UP000580654"/>
    </source>
</evidence>